<evidence type="ECO:0000256" key="2">
    <source>
        <dbReference type="SAM" id="MobiDB-lite"/>
    </source>
</evidence>
<evidence type="ECO:0000313" key="4">
    <source>
        <dbReference type="Proteomes" id="UP000070299"/>
    </source>
</evidence>
<proteinExistence type="predicted"/>
<keyword evidence="1" id="KW-0175">Coiled coil</keyword>
<dbReference type="RefSeq" id="WP_068374303.1">
    <property type="nucleotide sequence ID" value="NZ_LSNE01000003.1"/>
</dbReference>
<dbReference type="AlphaFoldDB" id="A0A136A4S6"/>
<organism evidence="3 4">
    <name type="scientific">Paraglaciecola hydrolytica</name>
    <dbReference type="NCBI Taxonomy" id="1799789"/>
    <lineage>
        <taxon>Bacteria</taxon>
        <taxon>Pseudomonadati</taxon>
        <taxon>Pseudomonadota</taxon>
        <taxon>Gammaproteobacteria</taxon>
        <taxon>Alteromonadales</taxon>
        <taxon>Alteromonadaceae</taxon>
        <taxon>Paraglaciecola</taxon>
    </lineage>
</organism>
<evidence type="ECO:0000256" key="1">
    <source>
        <dbReference type="SAM" id="Coils"/>
    </source>
</evidence>
<dbReference type="OrthoDB" id="5898598at2"/>
<feature type="compositionally biased region" description="Basic and acidic residues" evidence="2">
    <location>
        <begin position="1"/>
        <end position="12"/>
    </location>
</feature>
<name>A0A136A4S6_9ALTE</name>
<comment type="caution">
    <text evidence="3">The sequence shown here is derived from an EMBL/GenBank/DDBJ whole genome shotgun (WGS) entry which is preliminary data.</text>
</comment>
<accession>A0A136A4S6</accession>
<reference evidence="4" key="1">
    <citation type="submission" date="2016-02" db="EMBL/GenBank/DDBJ databases">
        <authorList>
            <person name="Schultz-Johansen M."/>
            <person name="Glaring M.A."/>
            <person name="Bech P.K."/>
            <person name="Stougaard P."/>
        </authorList>
    </citation>
    <scope>NUCLEOTIDE SEQUENCE [LARGE SCALE GENOMIC DNA]</scope>
    <source>
        <strain evidence="4">S66</strain>
    </source>
</reference>
<keyword evidence="4" id="KW-1185">Reference proteome</keyword>
<sequence>MADKKSSAENDVKNNPSQESELASLRHIVFGAAKADIEQQLQALSQRTNEHFQKLEQHTAQQFKNMQAAMDDGFQQLAQQLALADQAQDQKAAELNTYADKLSSELELADANNKQENDELHNRLDKEIALLTEKFNEQLNQALAKLNQVSNELNANKTDRKTLAKLLSTVATNLEIDDGE</sequence>
<dbReference type="STRING" id="1799789.AX660_09685"/>
<feature type="coiled-coil region" evidence="1">
    <location>
        <begin position="99"/>
        <end position="159"/>
    </location>
</feature>
<feature type="region of interest" description="Disordered" evidence="2">
    <location>
        <begin position="1"/>
        <end position="22"/>
    </location>
</feature>
<protein>
    <submittedName>
        <fullName evidence="3">Uncharacterized protein</fullName>
    </submittedName>
</protein>
<gene>
    <name evidence="3" type="ORF">AX660_09685</name>
</gene>
<evidence type="ECO:0000313" key="3">
    <source>
        <dbReference type="EMBL" id="KXI30245.1"/>
    </source>
</evidence>
<dbReference type="Proteomes" id="UP000070299">
    <property type="component" value="Unassembled WGS sequence"/>
</dbReference>
<dbReference type="EMBL" id="LSNE01000003">
    <property type="protein sequence ID" value="KXI30245.1"/>
    <property type="molecule type" value="Genomic_DNA"/>
</dbReference>